<keyword evidence="3" id="KW-1185">Reference proteome</keyword>
<dbReference type="NCBIfam" id="TIGR03891">
    <property type="entry name" value="thiopep_ocin"/>
    <property type="match status" value="1"/>
</dbReference>
<dbReference type="RefSeq" id="WP_344857578.1">
    <property type="nucleotide sequence ID" value="NZ_BAAAZN010000003.1"/>
</dbReference>
<feature type="domain" description="Thiopeptide-type bacteriocin biosynthesis" evidence="1">
    <location>
        <begin position="10"/>
        <end position="258"/>
    </location>
</feature>
<evidence type="ECO:0000313" key="3">
    <source>
        <dbReference type="Proteomes" id="UP001500689"/>
    </source>
</evidence>
<sequence length="263" mass="30229">MIDTLLYPEWQYWRVYVSDLAEVTRLLDEVVRPALDRHRDAVRRWFYLQYMDLSGLQLRLRVRAEPAQGVADELERRFAERGAEVLPRRYEPELAKFRGRAGVELAEQIAHLGSETALKLLPGRASSRRVTQAAAHTSLVVAGLPAAQRVSFLHQYAWYWSGKGARTTVWRPPMAAARPDDPSAVTKATRLQDGVSRLLEVDEIGIPLRRYAGLFWRLYHESPRPVLPYRAAFQHIHLMNNRLGVVPGEEAQIARLLWLRHLP</sequence>
<reference evidence="3" key="1">
    <citation type="journal article" date="2019" name="Int. J. Syst. Evol. Microbiol.">
        <title>The Global Catalogue of Microorganisms (GCM) 10K type strain sequencing project: providing services to taxonomists for standard genome sequencing and annotation.</title>
        <authorList>
            <consortium name="The Broad Institute Genomics Platform"/>
            <consortium name="The Broad Institute Genome Sequencing Center for Infectious Disease"/>
            <person name="Wu L."/>
            <person name="Ma J."/>
        </authorList>
    </citation>
    <scope>NUCLEOTIDE SEQUENCE [LARGE SCALE GENOMIC DNA]</scope>
    <source>
        <strain evidence="3">JCM 16898</strain>
    </source>
</reference>
<evidence type="ECO:0000313" key="2">
    <source>
        <dbReference type="EMBL" id="GAA3535403.1"/>
    </source>
</evidence>
<gene>
    <name evidence="2" type="ORF">GCM10022222_18760</name>
</gene>
<dbReference type="EMBL" id="BAAAZN010000003">
    <property type="protein sequence ID" value="GAA3535403.1"/>
    <property type="molecule type" value="Genomic_DNA"/>
</dbReference>
<dbReference type="Proteomes" id="UP001500689">
    <property type="component" value="Unassembled WGS sequence"/>
</dbReference>
<evidence type="ECO:0000259" key="1">
    <source>
        <dbReference type="Pfam" id="PF14028"/>
    </source>
</evidence>
<comment type="caution">
    <text evidence="2">The sequence shown here is derived from an EMBL/GenBank/DDBJ whole genome shotgun (WGS) entry which is preliminary data.</text>
</comment>
<organism evidence="2 3">
    <name type="scientific">Amycolatopsis ultiminotia</name>
    <dbReference type="NCBI Taxonomy" id="543629"/>
    <lineage>
        <taxon>Bacteria</taxon>
        <taxon>Bacillati</taxon>
        <taxon>Actinomycetota</taxon>
        <taxon>Actinomycetes</taxon>
        <taxon>Pseudonocardiales</taxon>
        <taxon>Pseudonocardiaceae</taxon>
        <taxon>Amycolatopsis</taxon>
    </lineage>
</organism>
<dbReference type="InterPro" id="IPR023809">
    <property type="entry name" value="Thiopep_bacteriocin_synth_dom"/>
</dbReference>
<accession>A0ABP6VK13</accession>
<proteinExistence type="predicted"/>
<name>A0ABP6VK13_9PSEU</name>
<dbReference type="Pfam" id="PF14028">
    <property type="entry name" value="Lant_dehydr_C"/>
    <property type="match status" value="1"/>
</dbReference>
<protein>
    <recommendedName>
        <fullName evidence="1">Thiopeptide-type bacteriocin biosynthesis domain-containing protein</fullName>
    </recommendedName>
</protein>